<feature type="compositionally biased region" description="Basic and acidic residues" evidence="1">
    <location>
        <begin position="1"/>
        <end position="19"/>
    </location>
</feature>
<evidence type="ECO:0000313" key="2">
    <source>
        <dbReference type="EMBL" id="SCL53766.1"/>
    </source>
</evidence>
<evidence type="ECO:0000313" key="3">
    <source>
        <dbReference type="Proteomes" id="UP000199696"/>
    </source>
</evidence>
<feature type="region of interest" description="Disordered" evidence="1">
    <location>
        <begin position="1012"/>
        <end position="1036"/>
    </location>
</feature>
<reference evidence="3" key="1">
    <citation type="submission" date="2016-06" db="EMBL/GenBank/DDBJ databases">
        <authorList>
            <person name="Varghese N."/>
            <person name="Submissions Spin"/>
        </authorList>
    </citation>
    <scope>NUCLEOTIDE SEQUENCE [LARGE SCALE GENOMIC DNA]</scope>
    <source>
        <strain evidence="3">DSM 44814</strain>
    </source>
</reference>
<proteinExistence type="predicted"/>
<dbReference type="AlphaFoldDB" id="A0A1C6UI79"/>
<evidence type="ECO:0008006" key="4">
    <source>
        <dbReference type="Google" id="ProtNLM"/>
    </source>
</evidence>
<protein>
    <recommendedName>
        <fullName evidence="4">Metallo-beta-lactamase domain-containing protein</fullName>
    </recommendedName>
</protein>
<feature type="region of interest" description="Disordered" evidence="1">
    <location>
        <begin position="45"/>
        <end position="67"/>
    </location>
</feature>
<keyword evidence="3" id="KW-1185">Reference proteome</keyword>
<dbReference type="EMBL" id="FMHY01000002">
    <property type="protein sequence ID" value="SCL53766.1"/>
    <property type="molecule type" value="Genomic_DNA"/>
</dbReference>
<gene>
    <name evidence="2" type="ORF">GA0070604_2849</name>
</gene>
<sequence>MVWAHERAPVPGTGREHTQPRPGRLAGLAALQRSAGNRAVSGLLAQPPPVQRQHPPRGDVPAPGPALDAESERALSAAGLLITDEDRQLLARGFPQGLAVGAAQPVILGMRFGDRFDGARVTRFEIRPRAATPAQPGVQAFFFQPDAKGRAVLLSSIGGGGSILFDAGSGNSFSATAPSVQRLVQSVGAFTRAQATVPERVVVSHADADHYNAVRALLTDARFSATAVEVTVQQLRTAEGGAWKVSSLTVQPGQQLIEINVGGTTGGVHIQRRVIGNMELTTYRSVAAHDALTRPGAGFNRNASSPVVVVHDMVSGERMVFTADADGHQFTEIVNSIGADAFRRMLGGPGRNLRLMEVPHHFGEQAGADNTAGFLRMLELAYESGGDALRLVAQTTQSFSQTSRQARSRTFNFLNTAGLSPEAIGGDPSPPGQAQATRATGGRLERVTVNMAGLQLAAQEIQRGNTSLRNAYGGLAEIADLRAAAESLRAAYGASAAPGSLTASVTATETSLNTLETDLRASTARYWTELHAAATAAGGVNSSANLTQATAALAQINTQVQAQRAALARERSNLEGHQRGMNLYQRMHLNAVQMMAAVEAENVNELFRCRAVHTELIRNARGVLGTAVVDEHVRTAITAVRAEWTPELERATAEGSARLARRAMSAELRSVLVESLARQMQLNQLAESAMHGVRQAYRPDGTVYTPVRTRVGGAVLLGLEVVRIGLDAADTYRRASEARSARTAASRHMGVATWNWWMTRGVDPVLALVKRSAWSGWNRVPITDQSLVQQAARSDQRPSGVPEFDMVVVTAFAGSDLRRLLVRMIAELTTLADWHAFNSSLPGGPAFKRFDNGWGIRAWKDDNTDYAYFRVDDLEAGLSARLDQLHQHLEAGQQHRIDEALLAAGPRQVRTAKDTAVFGSDREVLVYDAAGRLRAIDFDDTRPRLLHRGRSEYPANARGPLEVVAAADLPTYRRLSQFFWVERTGRKSWDRSGNIDDELAIASNGEGRGYVRPGELVTLDGPDPYEEARRRSGGNP</sequence>
<organism evidence="2 3">
    <name type="scientific">Micromonospora eburnea</name>
    <dbReference type="NCBI Taxonomy" id="227316"/>
    <lineage>
        <taxon>Bacteria</taxon>
        <taxon>Bacillati</taxon>
        <taxon>Actinomycetota</taxon>
        <taxon>Actinomycetes</taxon>
        <taxon>Micromonosporales</taxon>
        <taxon>Micromonosporaceae</taxon>
        <taxon>Micromonospora</taxon>
    </lineage>
</organism>
<dbReference type="Gene3D" id="3.60.15.10">
    <property type="entry name" value="Ribonuclease Z/Hydroxyacylglutathione hydrolase-like"/>
    <property type="match status" value="1"/>
</dbReference>
<accession>A0A1C6UI79</accession>
<dbReference type="Proteomes" id="UP000199696">
    <property type="component" value="Unassembled WGS sequence"/>
</dbReference>
<feature type="region of interest" description="Disordered" evidence="1">
    <location>
        <begin position="1"/>
        <end position="23"/>
    </location>
</feature>
<evidence type="ECO:0000256" key="1">
    <source>
        <dbReference type="SAM" id="MobiDB-lite"/>
    </source>
</evidence>
<dbReference type="STRING" id="227316.GA0070604_2849"/>
<name>A0A1C6UI79_9ACTN</name>
<dbReference type="InterPro" id="IPR036866">
    <property type="entry name" value="RibonucZ/Hydroxyglut_hydro"/>
</dbReference>
<dbReference type="SUPFAM" id="SSF56281">
    <property type="entry name" value="Metallo-hydrolase/oxidoreductase"/>
    <property type="match status" value="1"/>
</dbReference>